<gene>
    <name evidence="10" type="ORF">TSTA_114590</name>
</gene>
<dbReference type="PANTHER" id="PTHR16631:SF14">
    <property type="entry name" value="FAMILY 17 GLUCOSIDASE SCW10-RELATED"/>
    <property type="match status" value="1"/>
</dbReference>
<dbReference type="PhylomeDB" id="B8MDC5"/>
<evidence type="ECO:0000256" key="1">
    <source>
        <dbReference type="ARBA" id="ARBA00004191"/>
    </source>
</evidence>
<evidence type="ECO:0000256" key="9">
    <source>
        <dbReference type="SAM" id="SignalP"/>
    </source>
</evidence>
<dbReference type="InterPro" id="IPR017853">
    <property type="entry name" value="GH"/>
</dbReference>
<keyword evidence="6 8" id="KW-0378">Hydrolase</keyword>
<dbReference type="FunCoup" id="B8MDC5">
    <property type="interactions" value="127"/>
</dbReference>
<evidence type="ECO:0000256" key="3">
    <source>
        <dbReference type="ARBA" id="ARBA00022512"/>
    </source>
</evidence>
<name>B8MDC5_TALSN</name>
<keyword evidence="11" id="KW-1185">Reference proteome</keyword>
<dbReference type="GO" id="GO:0071555">
    <property type="term" value="P:cell wall organization"/>
    <property type="evidence" value="ECO:0007669"/>
    <property type="project" value="TreeGrafter"/>
</dbReference>
<dbReference type="SUPFAM" id="SSF51445">
    <property type="entry name" value="(Trans)glycosidases"/>
    <property type="match status" value="1"/>
</dbReference>
<evidence type="ECO:0000256" key="6">
    <source>
        <dbReference type="ARBA" id="ARBA00022801"/>
    </source>
</evidence>
<evidence type="ECO:0000256" key="8">
    <source>
        <dbReference type="RuleBase" id="RU004336"/>
    </source>
</evidence>
<keyword evidence="3" id="KW-0134">Cell wall</keyword>
<comment type="subcellular location">
    <subcellularLocation>
        <location evidence="1">Secreted</location>
        <location evidence="1">Cell wall</location>
    </subcellularLocation>
</comment>
<proteinExistence type="inferred from homology"/>
<dbReference type="AlphaFoldDB" id="B8MDC5"/>
<dbReference type="RefSeq" id="XP_002481642.1">
    <property type="nucleotide sequence ID" value="XM_002481597.1"/>
</dbReference>
<dbReference type="PANTHER" id="PTHR16631">
    <property type="entry name" value="GLUCAN 1,3-BETA-GLUCOSIDASE"/>
    <property type="match status" value="1"/>
</dbReference>
<keyword evidence="8" id="KW-0326">Glycosidase</keyword>
<dbReference type="GeneID" id="8109221"/>
<dbReference type="eggNOG" id="ENOG502QTKT">
    <property type="taxonomic scope" value="Eukaryota"/>
</dbReference>
<dbReference type="GO" id="GO:0009277">
    <property type="term" value="C:fungal-type cell wall"/>
    <property type="evidence" value="ECO:0007669"/>
    <property type="project" value="TreeGrafter"/>
</dbReference>
<dbReference type="Gene3D" id="3.20.20.80">
    <property type="entry name" value="Glycosidases"/>
    <property type="match status" value="1"/>
</dbReference>
<dbReference type="GO" id="GO:0009986">
    <property type="term" value="C:cell surface"/>
    <property type="evidence" value="ECO:0007669"/>
    <property type="project" value="TreeGrafter"/>
</dbReference>
<evidence type="ECO:0000256" key="5">
    <source>
        <dbReference type="ARBA" id="ARBA00022729"/>
    </source>
</evidence>
<dbReference type="GO" id="GO:0005576">
    <property type="term" value="C:extracellular region"/>
    <property type="evidence" value="ECO:0007669"/>
    <property type="project" value="TreeGrafter"/>
</dbReference>
<protein>
    <submittedName>
        <fullName evidence="10">Cell wall glucanase (Scw4), putative</fullName>
    </submittedName>
</protein>
<evidence type="ECO:0000256" key="7">
    <source>
        <dbReference type="RuleBase" id="RU004335"/>
    </source>
</evidence>
<dbReference type="EMBL" id="EQ962655">
    <property type="protein sequence ID" value="EED17650.1"/>
    <property type="molecule type" value="Genomic_DNA"/>
</dbReference>
<organism evidence="10 11">
    <name type="scientific">Talaromyces stipitatus (strain ATCC 10500 / CBS 375.48 / QM 6759 / NRRL 1006)</name>
    <name type="common">Penicillium stipitatum</name>
    <dbReference type="NCBI Taxonomy" id="441959"/>
    <lineage>
        <taxon>Eukaryota</taxon>
        <taxon>Fungi</taxon>
        <taxon>Dikarya</taxon>
        <taxon>Ascomycota</taxon>
        <taxon>Pezizomycotina</taxon>
        <taxon>Eurotiomycetes</taxon>
        <taxon>Eurotiomycetidae</taxon>
        <taxon>Eurotiales</taxon>
        <taxon>Trichocomaceae</taxon>
        <taxon>Talaromyces</taxon>
        <taxon>Talaromyces sect. Talaromyces</taxon>
    </lineage>
</organism>
<feature type="signal peptide" evidence="9">
    <location>
        <begin position="1"/>
        <end position="19"/>
    </location>
</feature>
<dbReference type="GO" id="GO:0005975">
    <property type="term" value="P:carbohydrate metabolic process"/>
    <property type="evidence" value="ECO:0007669"/>
    <property type="project" value="InterPro"/>
</dbReference>
<keyword evidence="5 9" id="KW-0732">Signal</keyword>
<evidence type="ECO:0000256" key="2">
    <source>
        <dbReference type="ARBA" id="ARBA00008773"/>
    </source>
</evidence>
<dbReference type="OrthoDB" id="941679at2759"/>
<dbReference type="InterPro" id="IPR000490">
    <property type="entry name" value="Glyco_hydro_17"/>
</dbReference>
<comment type="similarity">
    <text evidence="2 7">Belongs to the glycosyl hydrolase 17 family.</text>
</comment>
<dbReference type="PROSITE" id="PS00587">
    <property type="entry name" value="GLYCOSYL_HYDROL_F17"/>
    <property type="match status" value="1"/>
</dbReference>
<dbReference type="VEuPathDB" id="FungiDB:TSTA_114590"/>
<feature type="chain" id="PRO_5002875049" evidence="9">
    <location>
        <begin position="20"/>
        <end position="419"/>
    </location>
</feature>
<sequence length="419" mass="45795">MKYCILGIAALALLHSTDGHVHKEALKRRQDHHQLSKRVLWQGRAAQPCPKETLTNTVVVQLDQAGHTVDVQVHSARPSSTVTVSDHHAPPSISSTTAIVPSSASRTILQSNRHILPRPSALSHLPDLLDSNFILDAPNAFLGRSNYGISYSPYKADGTCKDQAEVSNDIRQLRQFAYVRFYGIDCNQALTVTNAARENDMMVFAGLYDIDDIETDLQKIIDAAGGDWSTFHTVSIGNELVNRGSKSPVEVVGTVNSARTILRRAGYQGPVVTVDTFTQMIAHPELCDESDYCAANCHAFFDSAQTPENAGPYVLEQARHVVEATKGGNKKVIITETGWPSAGEPNGKAVPSRHNQMIAFQSLRHSFPDGGIVFFSAFDDKWKEDNAWTFGTETHWGLYGLAKTAGGFPSLIGPLEDEV</sequence>
<evidence type="ECO:0000256" key="4">
    <source>
        <dbReference type="ARBA" id="ARBA00022525"/>
    </source>
</evidence>
<keyword evidence="4" id="KW-0964">Secreted</keyword>
<dbReference type="STRING" id="441959.B8MDC5"/>
<dbReference type="GO" id="GO:0042973">
    <property type="term" value="F:glucan endo-1,3-beta-D-glucosidase activity"/>
    <property type="evidence" value="ECO:0007669"/>
    <property type="project" value="TreeGrafter"/>
</dbReference>
<dbReference type="InParanoid" id="B8MDC5"/>
<evidence type="ECO:0000313" key="11">
    <source>
        <dbReference type="Proteomes" id="UP000001745"/>
    </source>
</evidence>
<dbReference type="HOGENOM" id="CLU_027285_1_1_1"/>
<dbReference type="Pfam" id="PF00332">
    <property type="entry name" value="Glyco_hydro_17"/>
    <property type="match status" value="1"/>
</dbReference>
<evidence type="ECO:0000313" key="10">
    <source>
        <dbReference type="EMBL" id="EED17650.1"/>
    </source>
</evidence>
<dbReference type="Proteomes" id="UP000001745">
    <property type="component" value="Unassembled WGS sequence"/>
</dbReference>
<dbReference type="InterPro" id="IPR050732">
    <property type="entry name" value="Beta-glucan_modifiers"/>
</dbReference>
<reference evidence="11" key="1">
    <citation type="journal article" date="2015" name="Genome Announc.">
        <title>Genome sequence of the AIDS-associated pathogen Penicillium marneffei (ATCC18224) and its near taxonomic relative Talaromyces stipitatus (ATCC10500).</title>
        <authorList>
            <person name="Nierman W.C."/>
            <person name="Fedorova-Abrams N.D."/>
            <person name="Andrianopoulos A."/>
        </authorList>
    </citation>
    <scope>NUCLEOTIDE SEQUENCE [LARGE SCALE GENOMIC DNA]</scope>
    <source>
        <strain evidence="11">ATCC 10500 / CBS 375.48 / QM 6759 / NRRL 1006</strain>
    </source>
</reference>
<accession>B8MDC5</accession>